<evidence type="ECO:0000313" key="2">
    <source>
        <dbReference type="Proteomes" id="UP000219338"/>
    </source>
</evidence>
<sequence length="91" mass="10137">MSLLGCEKGETFGEYELRAAPRRNSSAANDYKEGLFVGNLSLSSESTRRYHCDRYRDPKFAVGFNTGDGMVDYERDVATLTYGYSLCPGMA</sequence>
<name>A0A284RZT8_ARMOS</name>
<organism evidence="1 2">
    <name type="scientific">Armillaria ostoyae</name>
    <name type="common">Armillaria root rot fungus</name>
    <dbReference type="NCBI Taxonomy" id="47428"/>
    <lineage>
        <taxon>Eukaryota</taxon>
        <taxon>Fungi</taxon>
        <taxon>Dikarya</taxon>
        <taxon>Basidiomycota</taxon>
        <taxon>Agaricomycotina</taxon>
        <taxon>Agaricomycetes</taxon>
        <taxon>Agaricomycetidae</taxon>
        <taxon>Agaricales</taxon>
        <taxon>Marasmiineae</taxon>
        <taxon>Physalacriaceae</taxon>
        <taxon>Armillaria</taxon>
    </lineage>
</organism>
<gene>
    <name evidence="1" type="ORF">ARMOST_17735</name>
</gene>
<reference evidence="2" key="1">
    <citation type="journal article" date="2017" name="Nat. Ecol. Evol.">
        <title>Genome expansion and lineage-specific genetic innovations in the forest pathogenic fungi Armillaria.</title>
        <authorList>
            <person name="Sipos G."/>
            <person name="Prasanna A.N."/>
            <person name="Walter M.C."/>
            <person name="O'Connor E."/>
            <person name="Balint B."/>
            <person name="Krizsan K."/>
            <person name="Kiss B."/>
            <person name="Hess J."/>
            <person name="Varga T."/>
            <person name="Slot J."/>
            <person name="Riley R."/>
            <person name="Boka B."/>
            <person name="Rigling D."/>
            <person name="Barry K."/>
            <person name="Lee J."/>
            <person name="Mihaltcheva S."/>
            <person name="LaButti K."/>
            <person name="Lipzen A."/>
            <person name="Waldron R."/>
            <person name="Moloney N.M."/>
            <person name="Sperisen C."/>
            <person name="Kredics L."/>
            <person name="Vagvoelgyi C."/>
            <person name="Patrignani A."/>
            <person name="Fitzpatrick D."/>
            <person name="Nagy I."/>
            <person name="Doyle S."/>
            <person name="Anderson J.B."/>
            <person name="Grigoriev I.V."/>
            <person name="Gueldener U."/>
            <person name="Muensterkoetter M."/>
            <person name="Nagy L.G."/>
        </authorList>
    </citation>
    <scope>NUCLEOTIDE SEQUENCE [LARGE SCALE GENOMIC DNA]</scope>
    <source>
        <strain evidence="2">C18/9</strain>
    </source>
</reference>
<dbReference type="AlphaFoldDB" id="A0A284RZT8"/>
<dbReference type="Proteomes" id="UP000219338">
    <property type="component" value="Unassembled WGS sequence"/>
</dbReference>
<proteinExistence type="predicted"/>
<protein>
    <submittedName>
        <fullName evidence="1">Uncharacterized protein</fullName>
    </submittedName>
</protein>
<dbReference type="EMBL" id="FUEG01000023">
    <property type="protein sequence ID" value="SJL14279.1"/>
    <property type="molecule type" value="Genomic_DNA"/>
</dbReference>
<evidence type="ECO:0000313" key="1">
    <source>
        <dbReference type="EMBL" id="SJL14279.1"/>
    </source>
</evidence>
<keyword evidence="2" id="KW-1185">Reference proteome</keyword>
<accession>A0A284RZT8</accession>